<dbReference type="AlphaFoldDB" id="W5YLK1"/>
<keyword evidence="1" id="KW-0812">Transmembrane</keyword>
<organism evidence="2 3">
    <name type="scientific">Marinobacter similis</name>
    <dbReference type="NCBI Taxonomy" id="1420916"/>
    <lineage>
        <taxon>Bacteria</taxon>
        <taxon>Pseudomonadati</taxon>
        <taxon>Pseudomonadota</taxon>
        <taxon>Gammaproteobacteria</taxon>
        <taxon>Pseudomonadales</taxon>
        <taxon>Marinobacteraceae</taxon>
        <taxon>Marinobacter</taxon>
    </lineage>
</organism>
<reference evidence="2 3" key="1">
    <citation type="journal article" date="2014" name="Genome Announc.">
        <title>Draft Genome Sequences of Marinobacter similis A3d10T and Marinobacter salarius R9SW1T.</title>
        <authorList>
            <person name="Ivanova E.P."/>
            <person name="Ng H.J."/>
            <person name="Webb H.K."/>
            <person name="Feng G."/>
            <person name="Oshima K."/>
            <person name="Hattori M."/>
            <person name="Ohkuma M."/>
            <person name="Sergeev A.F."/>
            <person name="Mikhailov V.V."/>
            <person name="Crawford R.J."/>
            <person name="Sawabe T."/>
        </authorList>
    </citation>
    <scope>NUCLEOTIDE SEQUENCE [LARGE SCALE GENOMIC DNA]</scope>
    <source>
        <strain evidence="2 3">A3d10</strain>
    </source>
</reference>
<dbReference type="EMBL" id="CP007151">
    <property type="protein sequence ID" value="AHI30097.1"/>
    <property type="molecule type" value="Genomic_DNA"/>
</dbReference>
<proteinExistence type="predicted"/>
<evidence type="ECO:0000313" key="2">
    <source>
        <dbReference type="EMBL" id="AHI30097.1"/>
    </source>
</evidence>
<keyword evidence="1" id="KW-1133">Transmembrane helix</keyword>
<evidence type="ECO:0000313" key="3">
    <source>
        <dbReference type="Proteomes" id="UP000061489"/>
    </source>
</evidence>
<dbReference type="HOGENOM" id="CLU_1729203_0_0_6"/>
<dbReference type="KEGG" id="msx:AU14_11180"/>
<feature type="transmembrane region" description="Helical" evidence="1">
    <location>
        <begin position="64"/>
        <end position="87"/>
    </location>
</feature>
<keyword evidence="1" id="KW-0472">Membrane</keyword>
<feature type="transmembrane region" description="Helical" evidence="1">
    <location>
        <begin position="99"/>
        <end position="117"/>
    </location>
</feature>
<gene>
    <name evidence="2" type="ORF">AU14_11180</name>
</gene>
<name>W5YLK1_9GAMM</name>
<evidence type="ECO:0008006" key="4">
    <source>
        <dbReference type="Google" id="ProtNLM"/>
    </source>
</evidence>
<dbReference type="Proteomes" id="UP000061489">
    <property type="component" value="Chromosome"/>
</dbReference>
<protein>
    <recommendedName>
        <fullName evidence="4">ECF transporter S component</fullName>
    </recommendedName>
</protein>
<sequence length="151" mass="16138">MSLRGKAIATLALAVLALGGNYLSLPLFFGVSFIFGSIMVMLAVWFLGTLPAVVVAITGGLYTLVLWGHPYALVIFTLEAAAVGLLYRRGLRNLVLADLVYWLVLGGPLVLVFYRGAMGMAWEATTLITLKQLLNGLFNALLAGLSSWACS</sequence>
<dbReference type="STRING" id="1420916.AU14_11180"/>
<evidence type="ECO:0000256" key="1">
    <source>
        <dbReference type="SAM" id="Phobius"/>
    </source>
</evidence>
<keyword evidence="3" id="KW-1185">Reference proteome</keyword>
<feature type="transmembrane region" description="Helical" evidence="1">
    <location>
        <begin position="29"/>
        <end position="57"/>
    </location>
</feature>
<accession>W5YLK1</accession>